<dbReference type="PANTHER" id="PTHR12151:SF25">
    <property type="entry name" value="LINALOOL DEHYDRATASE_ISOMERASE DOMAIN-CONTAINING PROTEIN"/>
    <property type="match status" value="1"/>
</dbReference>
<evidence type="ECO:0000256" key="2">
    <source>
        <dbReference type="ARBA" id="ARBA00023008"/>
    </source>
</evidence>
<feature type="transmembrane region" description="Helical" evidence="3">
    <location>
        <begin position="6"/>
        <end position="29"/>
    </location>
</feature>
<dbReference type="InterPro" id="IPR003782">
    <property type="entry name" value="SCO1/SenC"/>
</dbReference>
<comment type="similarity">
    <text evidence="1">Belongs to the SCO1/2 family.</text>
</comment>
<reference evidence="6" key="1">
    <citation type="journal article" date="2019" name="Int. J. Syst. Evol. Microbiol.">
        <title>The Global Catalogue of Microorganisms (GCM) 10K type strain sequencing project: providing services to taxonomists for standard genome sequencing and annotation.</title>
        <authorList>
            <consortium name="The Broad Institute Genomics Platform"/>
            <consortium name="The Broad Institute Genome Sequencing Center for Infectious Disease"/>
            <person name="Wu L."/>
            <person name="Ma J."/>
        </authorList>
    </citation>
    <scope>NUCLEOTIDE SEQUENCE [LARGE SCALE GENOMIC DNA]</scope>
    <source>
        <strain evidence="6">CGMCC 4.7106</strain>
    </source>
</reference>
<evidence type="ECO:0000256" key="1">
    <source>
        <dbReference type="ARBA" id="ARBA00010996"/>
    </source>
</evidence>
<keyword evidence="3" id="KW-0472">Membrane</keyword>
<comment type="caution">
    <text evidence="5">The sequence shown here is derived from an EMBL/GenBank/DDBJ whole genome shotgun (WGS) entry which is preliminary data.</text>
</comment>
<feature type="domain" description="Thioredoxin" evidence="4">
    <location>
        <begin position="52"/>
        <end position="229"/>
    </location>
</feature>
<dbReference type="InterPro" id="IPR013766">
    <property type="entry name" value="Thioredoxin_domain"/>
</dbReference>
<evidence type="ECO:0000256" key="3">
    <source>
        <dbReference type="SAM" id="Phobius"/>
    </source>
</evidence>
<dbReference type="PROSITE" id="PS51352">
    <property type="entry name" value="THIOREDOXIN_2"/>
    <property type="match status" value="1"/>
</dbReference>
<dbReference type="Proteomes" id="UP001597375">
    <property type="component" value="Unassembled WGS sequence"/>
</dbReference>
<keyword evidence="2" id="KW-0186">Copper</keyword>
<evidence type="ECO:0000313" key="5">
    <source>
        <dbReference type="EMBL" id="MFD2256292.1"/>
    </source>
</evidence>
<keyword evidence="3" id="KW-1133">Transmembrane helix</keyword>
<dbReference type="RefSeq" id="WP_386819400.1">
    <property type="nucleotide sequence ID" value="NZ_JBHUIT010000005.1"/>
</dbReference>
<keyword evidence="6" id="KW-1185">Reference proteome</keyword>
<name>A0ABW5D5D6_9BACT</name>
<dbReference type="Gene3D" id="3.40.30.10">
    <property type="entry name" value="Glutaredoxin"/>
    <property type="match status" value="1"/>
</dbReference>
<evidence type="ECO:0000259" key="4">
    <source>
        <dbReference type="PROSITE" id="PS51352"/>
    </source>
</evidence>
<sequence length="244" mass="27526">MNKKTTLIVFYTAVAAICVGILAIVNLFIVPRMKAKGAETEAFIHVGQEQHQEWFPIEKDLNATNQAGEAVKLSDLRGKVWVVAEFFAICPHCAVRNGAELRVIYDEFKDNPDFQMVCISVDPETDNTERLAEYANALGAEVDDWWFLTSGDEKATHDYLENTLKFFGIRERSDPADIEANGRFQHDMGLLVVDRNFNVIGKWPLADARSEEGRAQNPDLYEKLKADMFARIKAELEKPVAADN</sequence>
<organism evidence="5 6">
    <name type="scientific">Luteolibacter algae</name>
    <dbReference type="NCBI Taxonomy" id="454151"/>
    <lineage>
        <taxon>Bacteria</taxon>
        <taxon>Pseudomonadati</taxon>
        <taxon>Verrucomicrobiota</taxon>
        <taxon>Verrucomicrobiia</taxon>
        <taxon>Verrucomicrobiales</taxon>
        <taxon>Verrucomicrobiaceae</taxon>
        <taxon>Luteolibacter</taxon>
    </lineage>
</organism>
<evidence type="ECO:0000313" key="6">
    <source>
        <dbReference type="Proteomes" id="UP001597375"/>
    </source>
</evidence>
<dbReference type="EMBL" id="JBHUIT010000005">
    <property type="protein sequence ID" value="MFD2256292.1"/>
    <property type="molecule type" value="Genomic_DNA"/>
</dbReference>
<gene>
    <name evidence="5" type="ORF">ACFSSA_06375</name>
</gene>
<dbReference type="Pfam" id="PF02630">
    <property type="entry name" value="SCO1-SenC"/>
    <property type="match status" value="1"/>
</dbReference>
<accession>A0ABW5D5D6</accession>
<dbReference type="InterPro" id="IPR036249">
    <property type="entry name" value="Thioredoxin-like_sf"/>
</dbReference>
<dbReference type="PANTHER" id="PTHR12151">
    <property type="entry name" value="ELECTRON TRANSPORT PROTIN SCO1/SENC FAMILY MEMBER"/>
    <property type="match status" value="1"/>
</dbReference>
<keyword evidence="3" id="KW-0812">Transmembrane</keyword>
<protein>
    <submittedName>
        <fullName evidence="5">SCO family protein</fullName>
    </submittedName>
</protein>
<dbReference type="SUPFAM" id="SSF52833">
    <property type="entry name" value="Thioredoxin-like"/>
    <property type="match status" value="1"/>
</dbReference>
<proteinExistence type="inferred from homology"/>